<dbReference type="GeneID" id="8855661"/>
<dbReference type="CDD" id="cd18186">
    <property type="entry name" value="BTB_POZ_ZBTB_KLHL-like"/>
    <property type="match status" value="1"/>
</dbReference>
<sequence>MSFDGLVFKKLSEKKQNKKKTTRKILPSNKKENRETIILIDQEQELNNDDLNVVVDEKVSNKELEINLDLDVSQPLSLFFDALDPQVIILSGTAKYDENYKYLMKNEFTWYNYKSKQEMLEKKLEYPRFEVEHYPRAKSFSFVQQLLSRTEYLSCMSSDCKFLFVYGGRTGNVMHDDFISYDIASNVLYVYKNLYLACHGPFYKNIRLPIGLIGYEMIELDQLIFIFGKGEIHRIEKVTDPLNLSYLTQVERSALPNRIHFTMTKVLIENKLYLYVFGGKSDKGVLDENLYMIYFNGASYNPFTCTTYSPPKQFKELRRWPSARYGHSACKVSNSIFIYGGVTTGDKILNDLFMLDISSKTWTEIIVQSIIPPPLFKHCSFSVNERSFFIYGGNKSEGISDCFYGYDIIDNKWNFIEIVSDEMKQNISGYKCLTTLKGEVFAIGSSQKEKNHRSFSKLLNVGDSFKSVSVLQYLNQKREEGYLCDVSFQVNDLAPSSSSPYILAHKCIIKARCPILYQKIQSSKQWINTNQLEGVFLEKEMIIVDIAECDSNTLMKYLKYLYTGTIHLKASESLPFLSFVQATSEQKHYPIIQKIYSSAESKNIETTMEILNTIQNDFNTLLGDSVDSDLTLVLDNNNETANQGTNEEVIIHAHRLFLSRSPFFSKMLVSSGMLETIEKTVHLKDYYKEVMIDMLKYLYTDRLQLNPNNALGLLIYSLLFDMDELASCCRTLVASLLDKSNVCSIFEVATFHNDKALQNACENFMVDNFQSLSQLPHLLKQYPNKQEFPFNKSMKSSARKSSKKRRNQR</sequence>
<feature type="domain" description="BTB" evidence="4">
    <location>
        <begin position="628"/>
        <end position="707"/>
    </location>
</feature>
<accession>D2VPZ2</accession>
<evidence type="ECO:0000313" key="5">
    <source>
        <dbReference type="EMBL" id="EFC41090.1"/>
    </source>
</evidence>
<dbReference type="SUPFAM" id="SSF117281">
    <property type="entry name" value="Kelch motif"/>
    <property type="match status" value="1"/>
</dbReference>
<keyword evidence="2" id="KW-0677">Repeat</keyword>
<evidence type="ECO:0000259" key="4">
    <source>
        <dbReference type="PROSITE" id="PS50097"/>
    </source>
</evidence>
<dbReference type="RefSeq" id="XP_002673834.1">
    <property type="nucleotide sequence ID" value="XM_002673788.1"/>
</dbReference>
<dbReference type="SUPFAM" id="SSF54695">
    <property type="entry name" value="POZ domain"/>
    <property type="match status" value="2"/>
</dbReference>
<dbReference type="EMBL" id="GG738888">
    <property type="protein sequence ID" value="EFC41090.1"/>
    <property type="molecule type" value="Genomic_DNA"/>
</dbReference>
<dbReference type="Pfam" id="PF00651">
    <property type="entry name" value="BTB"/>
    <property type="match status" value="2"/>
</dbReference>
<dbReference type="InParanoid" id="D2VPZ2"/>
<proteinExistence type="predicted"/>
<dbReference type="PROSITE" id="PS50097">
    <property type="entry name" value="BTB"/>
    <property type="match status" value="2"/>
</dbReference>
<reference evidence="5 6" key="1">
    <citation type="journal article" date="2010" name="Cell">
        <title>The genome of Naegleria gruberi illuminates early eukaryotic versatility.</title>
        <authorList>
            <person name="Fritz-Laylin L.K."/>
            <person name="Prochnik S.E."/>
            <person name="Ginger M.L."/>
            <person name="Dacks J.B."/>
            <person name="Carpenter M.L."/>
            <person name="Field M.C."/>
            <person name="Kuo A."/>
            <person name="Paredez A."/>
            <person name="Chapman J."/>
            <person name="Pham J."/>
            <person name="Shu S."/>
            <person name="Neupane R."/>
            <person name="Cipriano M."/>
            <person name="Mancuso J."/>
            <person name="Tu H."/>
            <person name="Salamov A."/>
            <person name="Lindquist E."/>
            <person name="Shapiro H."/>
            <person name="Lucas S."/>
            <person name="Grigoriev I.V."/>
            <person name="Cande W.Z."/>
            <person name="Fulton C."/>
            <person name="Rokhsar D.S."/>
            <person name="Dawson S.C."/>
        </authorList>
    </citation>
    <scope>NUCLEOTIDE SEQUENCE [LARGE SCALE GENOMIC DNA]</scope>
    <source>
        <strain evidence="5 6">NEG-M</strain>
    </source>
</reference>
<dbReference type="CDD" id="cd14733">
    <property type="entry name" value="BACK"/>
    <property type="match status" value="1"/>
</dbReference>
<name>D2VPZ2_NAEGR</name>
<dbReference type="Gene3D" id="3.30.710.10">
    <property type="entry name" value="Potassium Channel Kv1.1, Chain A"/>
    <property type="match status" value="2"/>
</dbReference>
<dbReference type="eggNOG" id="KOG0379">
    <property type="taxonomic scope" value="Eukaryota"/>
</dbReference>
<keyword evidence="1" id="KW-0880">Kelch repeat</keyword>
<evidence type="ECO:0000313" key="6">
    <source>
        <dbReference type="Proteomes" id="UP000006671"/>
    </source>
</evidence>
<dbReference type="VEuPathDB" id="AmoebaDB:NAEGRDRAFT_71106"/>
<feature type="region of interest" description="Disordered" evidence="3">
    <location>
        <begin position="788"/>
        <end position="809"/>
    </location>
</feature>
<keyword evidence="6" id="KW-1185">Reference proteome</keyword>
<organism evidence="6">
    <name type="scientific">Naegleria gruberi</name>
    <name type="common">Amoeba</name>
    <dbReference type="NCBI Taxonomy" id="5762"/>
    <lineage>
        <taxon>Eukaryota</taxon>
        <taxon>Discoba</taxon>
        <taxon>Heterolobosea</taxon>
        <taxon>Tetramitia</taxon>
        <taxon>Eutetramitia</taxon>
        <taxon>Vahlkampfiidae</taxon>
        <taxon>Naegleria</taxon>
    </lineage>
</organism>
<evidence type="ECO:0000256" key="2">
    <source>
        <dbReference type="ARBA" id="ARBA00022737"/>
    </source>
</evidence>
<evidence type="ECO:0000256" key="3">
    <source>
        <dbReference type="SAM" id="MobiDB-lite"/>
    </source>
</evidence>
<dbReference type="KEGG" id="ngr:NAEGRDRAFT_71106"/>
<dbReference type="InterPro" id="IPR000210">
    <property type="entry name" value="BTB/POZ_dom"/>
</dbReference>
<gene>
    <name evidence="5" type="ORF">NAEGRDRAFT_71106</name>
</gene>
<feature type="compositionally biased region" description="Basic residues" evidence="3">
    <location>
        <begin position="797"/>
        <end position="809"/>
    </location>
</feature>
<protein>
    <submittedName>
        <fullName evidence="5">Predicted protein</fullName>
    </submittedName>
</protein>
<dbReference type="Proteomes" id="UP000006671">
    <property type="component" value="Unassembled WGS sequence"/>
</dbReference>
<dbReference type="AlphaFoldDB" id="D2VPZ2"/>
<dbReference type="InterPro" id="IPR011333">
    <property type="entry name" value="SKP1/BTB/POZ_sf"/>
</dbReference>
<dbReference type="PANTHER" id="PTHR24412">
    <property type="entry name" value="KELCH PROTEIN"/>
    <property type="match status" value="1"/>
</dbReference>
<dbReference type="eggNOG" id="KOG4441">
    <property type="taxonomic scope" value="Eukaryota"/>
</dbReference>
<dbReference type="SMART" id="SM00225">
    <property type="entry name" value="BTB"/>
    <property type="match status" value="1"/>
</dbReference>
<dbReference type="Pfam" id="PF24681">
    <property type="entry name" value="Kelch_KLHDC2_KLHL20_DRC7"/>
    <property type="match status" value="1"/>
</dbReference>
<dbReference type="InterPro" id="IPR015915">
    <property type="entry name" value="Kelch-typ_b-propeller"/>
</dbReference>
<feature type="domain" description="BTB" evidence="4">
    <location>
        <begin position="484"/>
        <end position="570"/>
    </location>
</feature>
<evidence type="ECO:0000256" key="1">
    <source>
        <dbReference type="ARBA" id="ARBA00022441"/>
    </source>
</evidence>
<dbReference type="OrthoDB" id="16281at2759"/>
<dbReference type="Gene3D" id="2.120.10.80">
    <property type="entry name" value="Kelch-type beta propeller"/>
    <property type="match status" value="1"/>
</dbReference>
<dbReference type="PANTHER" id="PTHR24412:SF480">
    <property type="entry name" value="KELCH-LIKE PROTEIN 8"/>
    <property type="match status" value="1"/>
</dbReference>